<dbReference type="AlphaFoldDB" id="A0AAQ2EXG9"/>
<evidence type="ECO:0000313" key="3">
    <source>
        <dbReference type="Proteomes" id="UP000305423"/>
    </source>
</evidence>
<dbReference type="Pfam" id="PF01381">
    <property type="entry name" value="HTH_3"/>
    <property type="match status" value="1"/>
</dbReference>
<gene>
    <name evidence="2" type="ORF">CWB74_08635</name>
</gene>
<organism evidence="2 3">
    <name type="scientific">Pseudoalteromonas piscicida</name>
    <dbReference type="NCBI Taxonomy" id="43662"/>
    <lineage>
        <taxon>Bacteria</taxon>
        <taxon>Pseudomonadati</taxon>
        <taxon>Pseudomonadota</taxon>
        <taxon>Gammaproteobacteria</taxon>
        <taxon>Alteromonadales</taxon>
        <taxon>Pseudoalteromonadaceae</taxon>
        <taxon>Pseudoalteromonas</taxon>
    </lineage>
</organism>
<dbReference type="GO" id="GO:0003677">
    <property type="term" value="F:DNA binding"/>
    <property type="evidence" value="ECO:0007669"/>
    <property type="project" value="InterPro"/>
</dbReference>
<reference evidence="2 3" key="1">
    <citation type="submission" date="2017-12" db="EMBL/GenBank/DDBJ databases">
        <authorList>
            <person name="Paulsen S."/>
            <person name="Gram L.K."/>
        </authorList>
    </citation>
    <scope>NUCLEOTIDE SEQUENCE [LARGE SCALE GENOMIC DNA]</scope>
    <source>
        <strain evidence="2 3">S1607</strain>
    </source>
</reference>
<accession>A0AAQ2EXG9</accession>
<reference evidence="3" key="2">
    <citation type="submission" date="2019-06" db="EMBL/GenBank/DDBJ databases">
        <title>Co-occurence of chitin degradation, pigmentation and bioactivity in marine Pseudoalteromonas.</title>
        <authorList>
            <person name="Sonnenschein E.C."/>
            <person name="Bech P.K."/>
        </authorList>
    </citation>
    <scope>NUCLEOTIDE SEQUENCE [LARGE SCALE GENOMIC DNA]</scope>
    <source>
        <strain evidence="3">S1607</strain>
    </source>
</reference>
<evidence type="ECO:0000313" key="2">
    <source>
        <dbReference type="EMBL" id="TMN78317.1"/>
    </source>
</evidence>
<dbReference type="SMART" id="SM00530">
    <property type="entry name" value="HTH_XRE"/>
    <property type="match status" value="1"/>
</dbReference>
<dbReference type="PROSITE" id="PS50943">
    <property type="entry name" value="HTH_CROC1"/>
    <property type="match status" value="1"/>
</dbReference>
<dbReference type="Proteomes" id="UP000305423">
    <property type="component" value="Unassembled WGS sequence"/>
</dbReference>
<dbReference type="EMBL" id="PNEL01000021">
    <property type="protein sequence ID" value="TMN78317.1"/>
    <property type="molecule type" value="Genomic_DNA"/>
</dbReference>
<sequence>MECALDIKIAFGRVLRNVRKNGKKKMSQEHLALEADIDRAHISKLEQGVFQPTLATVFELAKVLECTPAELVDLVDQELRANQDT</sequence>
<dbReference type="Gene3D" id="1.10.260.40">
    <property type="entry name" value="lambda repressor-like DNA-binding domains"/>
    <property type="match status" value="1"/>
</dbReference>
<protein>
    <submittedName>
        <fullName evidence="2">XRE family transcriptional regulator</fullName>
    </submittedName>
</protein>
<dbReference type="CDD" id="cd00093">
    <property type="entry name" value="HTH_XRE"/>
    <property type="match status" value="1"/>
</dbReference>
<dbReference type="InterPro" id="IPR001387">
    <property type="entry name" value="Cro/C1-type_HTH"/>
</dbReference>
<name>A0AAQ2EXG9_PSEO7</name>
<dbReference type="SUPFAM" id="SSF47413">
    <property type="entry name" value="lambda repressor-like DNA-binding domains"/>
    <property type="match status" value="1"/>
</dbReference>
<comment type="caution">
    <text evidence="2">The sequence shown here is derived from an EMBL/GenBank/DDBJ whole genome shotgun (WGS) entry which is preliminary data.</text>
</comment>
<feature type="domain" description="HTH cro/C1-type" evidence="1">
    <location>
        <begin position="23"/>
        <end position="71"/>
    </location>
</feature>
<dbReference type="InterPro" id="IPR010982">
    <property type="entry name" value="Lambda_DNA-bd_dom_sf"/>
</dbReference>
<evidence type="ECO:0000259" key="1">
    <source>
        <dbReference type="PROSITE" id="PS50943"/>
    </source>
</evidence>
<proteinExistence type="predicted"/>